<proteinExistence type="predicted"/>
<gene>
    <name evidence="2" type="ORF">DFP72DRAFT_421712</name>
    <name evidence="3" type="ORF">DFP72DRAFT_421763</name>
</gene>
<dbReference type="EMBL" id="JACGCI010000004">
    <property type="protein sequence ID" value="KAF6764407.1"/>
    <property type="molecule type" value="Genomic_DNA"/>
</dbReference>
<evidence type="ECO:0000313" key="2">
    <source>
        <dbReference type="EMBL" id="KAF6764403.1"/>
    </source>
</evidence>
<keyword evidence="1" id="KW-1133">Transmembrane helix</keyword>
<keyword evidence="1" id="KW-0472">Membrane</keyword>
<comment type="caution">
    <text evidence="3">The sequence shown here is derived from an EMBL/GenBank/DDBJ whole genome shotgun (WGS) entry which is preliminary data.</text>
</comment>
<evidence type="ECO:0000313" key="3">
    <source>
        <dbReference type="EMBL" id="KAF6764407.1"/>
    </source>
</evidence>
<dbReference type="EMBL" id="JACGCI010000004">
    <property type="protein sequence ID" value="KAF6764403.1"/>
    <property type="molecule type" value="Genomic_DNA"/>
</dbReference>
<name>A0A8H6IHH6_9AGAR</name>
<sequence length="111" mass="12513">MEKNRMDHGLPSSPWPYEGLYVRYLVALDSQLPSTSPRLLLILTLSGFYSPSSWILVCIVSLSVRLSVLPLPCRSFELLCLSYGLVLLFLLLSSHKPLPSLIFYRGCLRSP</sequence>
<dbReference type="AlphaFoldDB" id="A0A8H6IHH6"/>
<accession>A0A8H6IHH6</accession>
<feature type="transmembrane region" description="Helical" evidence="1">
    <location>
        <begin position="39"/>
        <end position="64"/>
    </location>
</feature>
<dbReference type="Proteomes" id="UP000521943">
    <property type="component" value="Unassembled WGS sequence"/>
</dbReference>
<keyword evidence="1" id="KW-0812">Transmembrane</keyword>
<feature type="transmembrane region" description="Helical" evidence="1">
    <location>
        <begin position="76"/>
        <end position="94"/>
    </location>
</feature>
<evidence type="ECO:0000256" key="1">
    <source>
        <dbReference type="SAM" id="Phobius"/>
    </source>
</evidence>
<reference evidence="3 4" key="1">
    <citation type="submission" date="2020-07" db="EMBL/GenBank/DDBJ databases">
        <title>Comparative genomics of pyrophilous fungi reveals a link between fire events and developmental genes.</title>
        <authorList>
            <consortium name="DOE Joint Genome Institute"/>
            <person name="Steindorff A.S."/>
            <person name="Carver A."/>
            <person name="Calhoun S."/>
            <person name="Stillman K."/>
            <person name="Liu H."/>
            <person name="Lipzen A."/>
            <person name="Pangilinan J."/>
            <person name="Labutti K."/>
            <person name="Bruns T.D."/>
            <person name="Grigoriev I.V."/>
        </authorList>
    </citation>
    <scope>NUCLEOTIDE SEQUENCE [LARGE SCALE GENOMIC DNA]</scope>
    <source>
        <strain evidence="3 4">CBS 144469</strain>
    </source>
</reference>
<organism evidence="3 4">
    <name type="scientific">Ephemerocybe angulata</name>
    <dbReference type="NCBI Taxonomy" id="980116"/>
    <lineage>
        <taxon>Eukaryota</taxon>
        <taxon>Fungi</taxon>
        <taxon>Dikarya</taxon>
        <taxon>Basidiomycota</taxon>
        <taxon>Agaricomycotina</taxon>
        <taxon>Agaricomycetes</taxon>
        <taxon>Agaricomycetidae</taxon>
        <taxon>Agaricales</taxon>
        <taxon>Agaricineae</taxon>
        <taxon>Psathyrellaceae</taxon>
        <taxon>Ephemerocybe</taxon>
    </lineage>
</organism>
<evidence type="ECO:0000313" key="4">
    <source>
        <dbReference type="Proteomes" id="UP000521943"/>
    </source>
</evidence>
<keyword evidence="4" id="KW-1185">Reference proteome</keyword>
<protein>
    <submittedName>
        <fullName evidence="3">Uncharacterized protein</fullName>
    </submittedName>
</protein>